<reference evidence="5 6" key="1">
    <citation type="submission" date="2016-07" db="EMBL/GenBank/DDBJ databases">
        <title>Pervasive Adenine N6-methylation of Active Genes in Fungi.</title>
        <authorList>
            <consortium name="DOE Joint Genome Institute"/>
            <person name="Mondo S.J."/>
            <person name="Dannebaum R.O."/>
            <person name="Kuo R.C."/>
            <person name="Labutti K."/>
            <person name="Haridas S."/>
            <person name="Kuo A."/>
            <person name="Salamov A."/>
            <person name="Ahrendt S.R."/>
            <person name="Lipzen A."/>
            <person name="Sullivan W."/>
            <person name="Andreopoulos W.B."/>
            <person name="Clum A."/>
            <person name="Lindquist E."/>
            <person name="Daum C."/>
            <person name="Ramamoorthy G.K."/>
            <person name="Gryganskyi A."/>
            <person name="Culley D."/>
            <person name="Magnuson J.K."/>
            <person name="James T.Y."/>
            <person name="O'Malley M.A."/>
            <person name="Stajich J.E."/>
            <person name="Spatafora J.W."/>
            <person name="Visel A."/>
            <person name="Grigoriev I.V."/>
        </authorList>
    </citation>
    <scope>NUCLEOTIDE SEQUENCE [LARGE SCALE GENOMIC DNA]</scope>
    <source>
        <strain evidence="5 6">NRRL 1336</strain>
    </source>
</reference>
<dbReference type="SUPFAM" id="SSF53187">
    <property type="entry name" value="Zn-dependent exopeptidases"/>
    <property type="match status" value="1"/>
</dbReference>
<dbReference type="CDD" id="cd01627">
    <property type="entry name" value="HAD_TPP"/>
    <property type="match status" value="1"/>
</dbReference>
<feature type="compositionally biased region" description="Polar residues" evidence="3">
    <location>
        <begin position="54"/>
        <end position="73"/>
    </location>
</feature>
<evidence type="ECO:0000256" key="1">
    <source>
        <dbReference type="ARBA" id="ARBA00005409"/>
    </source>
</evidence>
<dbReference type="NCBIfam" id="TIGR01484">
    <property type="entry name" value="HAD-SF-IIB"/>
    <property type="match status" value="1"/>
</dbReference>
<sequence>MTHTTDSLTAEKVAHYLPFAGHIPNIPGRVINVTHQIPYNILKSHDSRPETVPMLQSHNPPTQQTSQHESASLAGLSTSTISSLVNKQKQDPVAAAPVSKLARHHQRGHTLRVKFHAADWTVVQRRGHAALYSGVQSLSKNYETVHIGWTGPIHVKGTKQDVRHIYQEDKSKLEKLLWDTDHIIPIFLDRKSHGHYEGYCKEVLWPLFHYIVGENATDGRSEKQFWADYVAVNQEFANTIIANYQKGDIICIHDYHLLLVPEMIRAKLPNAVIGLFFHATMPSSEILRCLTTRNDILRGMLGSTLVGFQTYSYARHFISSCTRVLGCESTQVGVNYNGHMVAVGAFPIGIDSDRVHAYCKQPGVGPKMAAIREMYAGKKIVIGRDKLDSTKGVLQKLHAFEQFLHRYPEWKNKVVLIQVATPTYGDHGKLETKISEAVSHINSTFGSLEFTPVHYYHQDVDREEYYALLAVADVGLITCIRDGMNTTSFEFIICQHKNHSPLILSEFAGTAGSLSAAMLVNPWDYSGVAKALNEALKMSPEDKRTRHEQLYQHVTRHTASFWAHSFISHLISISEQQTLQSHATPALDMTSLVNKYRRANKRLMFFDYDGTLTPIVSTPGEAKPSPDMLKYLQTLCDDPQNHVWVVSGRDQNTLDEWLGGVQGLGLSAEHGCYMKAPSSQEWSSIVDDVDMTWKQDVAEIFAYYTERTQGSFIENKKSSITWHYRTADATFGEFQAKECQNHLENAIVSKLPVEILVGKKNLEVRPMSINKGEIVKRILSQHSDVELVICAGDDKTDEDMFKMLRAAHHASSQLWRIGMSDLETSLYPHIYTDLVNWPCVRLLNATHTIGCQSPSTGSGVLYQVNTQDDLNTFVNQVSLNDAFAILLPFDLLTPNNIQTMETTGRVTGIIALLNSTSSQASMSALASPDSHCPNCQFGLYASDANMHIWNPKGTGLLEESLSIPIYGLNPTDSMSRAVYNILMSAVNFNKQRNYDQYPLQAADFGLLMWAARDSETCLRRGWLDDDKPIIVLAAGLDSRSLFHDLTKGVDTSISGMVTVLAVADALSRSPVSPASFDKHILYTLFTAESWGFAGSQRFVQDISQPFVCTNNTRSSPCLYNNAPCTQPCVQDLNFKNINMNNIDTIIEFGSIDSGNGTVWAHVDGSGSINDDLVHALQSNANTNFNSNHSSPQIQAANFDNIQRGLPPSSAMSFLKQKRSTRAVVLTGYQSEMNR</sequence>
<feature type="region of interest" description="Disordered" evidence="3">
    <location>
        <begin position="48"/>
        <end position="73"/>
    </location>
</feature>
<keyword evidence="5" id="KW-0808">Transferase</keyword>
<dbReference type="GO" id="GO:0004805">
    <property type="term" value="F:trehalose-phosphatase activity"/>
    <property type="evidence" value="ECO:0007669"/>
    <property type="project" value="TreeGrafter"/>
</dbReference>
<evidence type="ECO:0000313" key="6">
    <source>
        <dbReference type="Proteomes" id="UP000193560"/>
    </source>
</evidence>
<dbReference type="Pfam" id="PF18266">
    <property type="entry name" value="Ncstrn_small"/>
    <property type="match status" value="1"/>
</dbReference>
<evidence type="ECO:0000313" key="5">
    <source>
        <dbReference type="EMBL" id="ORZ16607.1"/>
    </source>
</evidence>
<dbReference type="NCBIfam" id="TIGR00685">
    <property type="entry name" value="T6PP"/>
    <property type="match status" value="1"/>
</dbReference>
<dbReference type="GO" id="GO:0005829">
    <property type="term" value="C:cytosol"/>
    <property type="evidence" value="ECO:0007669"/>
    <property type="project" value="TreeGrafter"/>
</dbReference>
<evidence type="ECO:0000256" key="2">
    <source>
        <dbReference type="ARBA" id="ARBA00006330"/>
    </source>
</evidence>
<dbReference type="InterPro" id="IPR006379">
    <property type="entry name" value="HAD-SF_hydro_IIB"/>
</dbReference>
<feature type="domain" description="Nicastrin small lobe" evidence="4">
    <location>
        <begin position="838"/>
        <end position="1010"/>
    </location>
</feature>
<dbReference type="Gene3D" id="3.40.50.2000">
    <property type="entry name" value="Glycogen Phosphorylase B"/>
    <property type="match status" value="2"/>
</dbReference>
<dbReference type="AlphaFoldDB" id="A0A1X2IHP5"/>
<name>A0A1X2IHP5_9FUNG</name>
<dbReference type="STRING" id="90262.A0A1X2IHP5"/>
<dbReference type="EMBL" id="MCGE01000011">
    <property type="protein sequence ID" value="ORZ16607.1"/>
    <property type="molecule type" value="Genomic_DNA"/>
</dbReference>
<dbReference type="SUPFAM" id="SSF53756">
    <property type="entry name" value="UDP-Glycosyltransferase/glycogen phosphorylase"/>
    <property type="match status" value="1"/>
</dbReference>
<dbReference type="GO" id="GO:0005946">
    <property type="term" value="C:alpha,alpha-trehalose-phosphate synthase complex (UDP-forming)"/>
    <property type="evidence" value="ECO:0007669"/>
    <property type="project" value="TreeGrafter"/>
</dbReference>
<organism evidence="5 6">
    <name type="scientific">Absidia repens</name>
    <dbReference type="NCBI Taxonomy" id="90262"/>
    <lineage>
        <taxon>Eukaryota</taxon>
        <taxon>Fungi</taxon>
        <taxon>Fungi incertae sedis</taxon>
        <taxon>Mucoromycota</taxon>
        <taxon>Mucoromycotina</taxon>
        <taxon>Mucoromycetes</taxon>
        <taxon>Mucorales</taxon>
        <taxon>Cunninghamellaceae</taxon>
        <taxon>Absidia</taxon>
    </lineage>
</organism>
<protein>
    <submittedName>
        <fullName evidence="5">Glycosyltransferase family 20-domain-containing protein</fullName>
    </submittedName>
</protein>
<gene>
    <name evidence="5" type="ORF">BCR42DRAFT_327557</name>
</gene>
<dbReference type="InterPro" id="IPR041084">
    <property type="entry name" value="Ncstrn_small"/>
</dbReference>
<comment type="caution">
    <text evidence="5">The sequence shown here is derived from an EMBL/GenBank/DDBJ whole genome shotgun (WGS) entry which is preliminary data.</text>
</comment>
<dbReference type="FunFam" id="3.40.50.2000:FF:000036">
    <property type="entry name" value="Alpha,alpha-trehalose-phosphate synthase subunit Tps2"/>
    <property type="match status" value="1"/>
</dbReference>
<dbReference type="SUPFAM" id="SSF56784">
    <property type="entry name" value="HAD-like"/>
    <property type="match status" value="1"/>
</dbReference>
<dbReference type="GO" id="GO:0003825">
    <property type="term" value="F:alpha,alpha-trehalose-phosphate synthase (UDP-forming) activity"/>
    <property type="evidence" value="ECO:0007669"/>
    <property type="project" value="TreeGrafter"/>
</dbReference>
<dbReference type="CDD" id="cd03788">
    <property type="entry name" value="GT20_TPS"/>
    <property type="match status" value="1"/>
</dbReference>
<comment type="similarity">
    <text evidence="1">In the N-terminal section; belongs to the glycosyltransferase 20 family.</text>
</comment>
<dbReference type="InterPro" id="IPR001830">
    <property type="entry name" value="Glyco_trans_20"/>
</dbReference>
<dbReference type="PANTHER" id="PTHR10788">
    <property type="entry name" value="TREHALOSE-6-PHOSPHATE SYNTHASE"/>
    <property type="match status" value="1"/>
</dbReference>
<dbReference type="Proteomes" id="UP000193560">
    <property type="component" value="Unassembled WGS sequence"/>
</dbReference>
<dbReference type="Gene3D" id="3.30.70.1020">
    <property type="entry name" value="Trehalose-6-phosphate phosphatase related protein, domain 2"/>
    <property type="match status" value="1"/>
</dbReference>
<dbReference type="Gene3D" id="3.40.50.1000">
    <property type="entry name" value="HAD superfamily/HAD-like"/>
    <property type="match status" value="1"/>
</dbReference>
<evidence type="ECO:0000256" key="3">
    <source>
        <dbReference type="SAM" id="MobiDB-lite"/>
    </source>
</evidence>
<keyword evidence="6" id="KW-1185">Reference proteome</keyword>
<dbReference type="OrthoDB" id="755951at2759"/>
<dbReference type="InterPro" id="IPR036412">
    <property type="entry name" value="HAD-like_sf"/>
</dbReference>
<dbReference type="PANTHER" id="PTHR10788:SF123">
    <property type="entry name" value="TREHALOSE-PHOSPHATASE"/>
    <property type="match status" value="1"/>
</dbReference>
<dbReference type="InterPro" id="IPR023214">
    <property type="entry name" value="HAD_sf"/>
</dbReference>
<dbReference type="Gene3D" id="3.40.630.10">
    <property type="entry name" value="Zn peptidases"/>
    <property type="match status" value="1"/>
</dbReference>
<proteinExistence type="inferred from homology"/>
<comment type="similarity">
    <text evidence="2">In the C-terminal section; belongs to the trehalose phosphatase family.</text>
</comment>
<dbReference type="GO" id="GO:0005992">
    <property type="term" value="P:trehalose biosynthetic process"/>
    <property type="evidence" value="ECO:0007669"/>
    <property type="project" value="InterPro"/>
</dbReference>
<evidence type="ECO:0000259" key="4">
    <source>
        <dbReference type="Pfam" id="PF18266"/>
    </source>
</evidence>
<dbReference type="Pfam" id="PF00982">
    <property type="entry name" value="Glyco_transf_20"/>
    <property type="match status" value="1"/>
</dbReference>
<dbReference type="InterPro" id="IPR003337">
    <property type="entry name" value="Trehalose_PPase"/>
</dbReference>
<dbReference type="FunFam" id="3.30.70.1020:FF:000002">
    <property type="entry name" value="Trehalose-6-phosphate synthase 2"/>
    <property type="match status" value="1"/>
</dbReference>
<dbReference type="Pfam" id="PF02358">
    <property type="entry name" value="Trehalose_PPase"/>
    <property type="match status" value="1"/>
</dbReference>
<accession>A0A1X2IHP5</accession>
<dbReference type="NCBIfam" id="NF011071">
    <property type="entry name" value="PRK14501.1"/>
    <property type="match status" value="1"/>
</dbReference>
<dbReference type="Pfam" id="PF05450">
    <property type="entry name" value="Nicastrin"/>
    <property type="match status" value="1"/>
</dbReference>